<feature type="compositionally biased region" description="Acidic residues" evidence="6">
    <location>
        <begin position="582"/>
        <end position="598"/>
    </location>
</feature>
<protein>
    <submittedName>
        <fullName evidence="8">DNA mismatch repair protein Mlh1</fullName>
    </submittedName>
</protein>
<keyword evidence="9" id="KW-1185">Reference proteome</keyword>
<dbReference type="GO" id="GO:0006298">
    <property type="term" value="P:mismatch repair"/>
    <property type="evidence" value="ECO:0007669"/>
    <property type="project" value="InterPro"/>
</dbReference>
<dbReference type="GO" id="GO:0140664">
    <property type="term" value="F:ATP-dependent DNA damage sensor activity"/>
    <property type="evidence" value="ECO:0007669"/>
    <property type="project" value="InterPro"/>
</dbReference>
<dbReference type="GO" id="GO:0005524">
    <property type="term" value="F:ATP binding"/>
    <property type="evidence" value="ECO:0007669"/>
    <property type="project" value="InterPro"/>
</dbReference>
<dbReference type="InterPro" id="IPR020568">
    <property type="entry name" value="Ribosomal_Su5_D2-typ_SF"/>
</dbReference>
<evidence type="ECO:0000256" key="6">
    <source>
        <dbReference type="SAM" id="MobiDB-lite"/>
    </source>
</evidence>
<feature type="region of interest" description="Disordered" evidence="6">
    <location>
        <begin position="581"/>
        <end position="603"/>
    </location>
</feature>
<evidence type="ECO:0000256" key="5">
    <source>
        <dbReference type="ARBA" id="ARBA00023242"/>
    </source>
</evidence>
<evidence type="ECO:0000313" key="8">
    <source>
        <dbReference type="EMBL" id="KAG0720034.1"/>
    </source>
</evidence>
<dbReference type="Proteomes" id="UP000770661">
    <property type="component" value="Unassembled WGS sequence"/>
</dbReference>
<dbReference type="InterPro" id="IPR002099">
    <property type="entry name" value="MutL/Mlh/PMS"/>
</dbReference>
<dbReference type="NCBIfam" id="TIGR00585">
    <property type="entry name" value="mutl"/>
    <property type="match status" value="1"/>
</dbReference>
<feature type="region of interest" description="Disordered" evidence="6">
    <location>
        <begin position="233"/>
        <end position="269"/>
    </location>
</feature>
<dbReference type="InterPro" id="IPR036890">
    <property type="entry name" value="HATPase_C_sf"/>
</dbReference>
<dbReference type="GO" id="GO:0032389">
    <property type="term" value="C:MutLalpha complex"/>
    <property type="evidence" value="ECO:0007669"/>
    <property type="project" value="TreeGrafter"/>
</dbReference>
<keyword evidence="4" id="KW-0234">DNA repair</keyword>
<dbReference type="InterPro" id="IPR013507">
    <property type="entry name" value="DNA_mismatch_S5_2-like"/>
</dbReference>
<dbReference type="CDD" id="cd03483">
    <property type="entry name" value="MutL_Trans_MLH1"/>
    <property type="match status" value="1"/>
</dbReference>
<dbReference type="AlphaFoldDB" id="A0A8J5CRS4"/>
<comment type="similarity">
    <text evidence="2">Belongs to the DNA mismatch repair MutL/HexB family.</text>
</comment>
<name>A0A8J5CRS4_CHIOP</name>
<feature type="domain" description="DNA mismatch repair protein S5" evidence="7">
    <location>
        <begin position="100"/>
        <end position="219"/>
    </location>
</feature>
<dbReference type="Pfam" id="PF01119">
    <property type="entry name" value="DNA_mis_repair"/>
    <property type="match status" value="1"/>
</dbReference>
<comment type="subcellular location">
    <subcellularLocation>
        <location evidence="1">Nucleus</location>
    </subcellularLocation>
</comment>
<dbReference type="Pfam" id="PF16413">
    <property type="entry name" value="Mlh1_C"/>
    <property type="match status" value="2"/>
</dbReference>
<evidence type="ECO:0000256" key="4">
    <source>
        <dbReference type="ARBA" id="ARBA00023204"/>
    </source>
</evidence>
<sequence length="651" mass="73861">MWRLADEVDGTEASYIDGKLTDNPRPGAGNQGTQITVEDLFYNVPVRRRALRGVEEYGKVYEVVSRYAIHNSSVGFSLKKPSQQNADIRTPSNSSTIDNIRTIFGPAVARELLNVDCIDEKLKFHCQGLITNANYSVKKCTFLLFINHRLVDCTVLRRALETVYSSYLPKGSHPFIYLALEIDPANVDVNVHPTKHEVFFLNQDEIIDAIQRGVEARLLSCKNTRAYFTQGLLPGAGKVGSPSKDNKEGDGGQDTHKDPNKKYAHEIIRTDSRAQKMEKFFSRPGESDAEMKRQNEEEEGGEREEKGNSAPAKPQYNRKETTLTSVLSLRKEVQSNSHSQLLESVRALTFVGCVNRQHALIQHMHSLFLVNTCALSEELFYQITLKDFENFGILKLSRPVDIAELALVALESPESEWSEEDGRKEDLADFMKTLLVSNAKMLETYFSLEIDDDGRICTLPYLLVIFAELLEVLVMALEALHEEAKPLGLEVSWLKTKVQVFGGLLDETVESVYACGEDIEILESFTYLGSAVHNDDQYVPRMEGLPMFIIRLGSEVDWSKESDCFEGFARELARFYAVHAEESEEEEDDDDKEDGEAAENEHKGRGWKWDIEHLIFPAVKKYFYPPQHFGQDTTFLQIANLTELYKVFERC</sequence>
<feature type="compositionally biased region" description="Basic and acidic residues" evidence="6">
    <location>
        <begin position="281"/>
        <end position="295"/>
    </location>
</feature>
<accession>A0A8J5CRS4</accession>
<keyword evidence="5" id="KW-0539">Nucleus</keyword>
<evidence type="ECO:0000313" key="9">
    <source>
        <dbReference type="Proteomes" id="UP000770661"/>
    </source>
</evidence>
<organism evidence="8 9">
    <name type="scientific">Chionoecetes opilio</name>
    <name type="common">Atlantic snow crab</name>
    <name type="synonym">Cancer opilio</name>
    <dbReference type="NCBI Taxonomy" id="41210"/>
    <lineage>
        <taxon>Eukaryota</taxon>
        <taxon>Metazoa</taxon>
        <taxon>Ecdysozoa</taxon>
        <taxon>Arthropoda</taxon>
        <taxon>Crustacea</taxon>
        <taxon>Multicrustacea</taxon>
        <taxon>Malacostraca</taxon>
        <taxon>Eumalacostraca</taxon>
        <taxon>Eucarida</taxon>
        <taxon>Decapoda</taxon>
        <taxon>Pleocyemata</taxon>
        <taxon>Brachyura</taxon>
        <taxon>Eubrachyura</taxon>
        <taxon>Majoidea</taxon>
        <taxon>Majidae</taxon>
        <taxon>Chionoecetes</taxon>
    </lineage>
</organism>
<keyword evidence="3" id="KW-0227">DNA damage</keyword>
<dbReference type="GO" id="GO:0016887">
    <property type="term" value="F:ATP hydrolysis activity"/>
    <property type="evidence" value="ECO:0007669"/>
    <property type="project" value="InterPro"/>
</dbReference>
<dbReference type="InterPro" id="IPR038973">
    <property type="entry name" value="MutL/Mlh/Pms-like"/>
</dbReference>
<proteinExistence type="inferred from homology"/>
<feature type="compositionally biased region" description="Basic and acidic residues" evidence="6">
    <location>
        <begin position="244"/>
        <end position="269"/>
    </location>
</feature>
<dbReference type="OrthoDB" id="10263226at2759"/>
<comment type="caution">
    <text evidence="8">The sequence shown here is derived from an EMBL/GenBank/DDBJ whole genome shotgun (WGS) entry which is preliminary data.</text>
</comment>
<evidence type="ECO:0000259" key="7">
    <source>
        <dbReference type="SMART" id="SM01340"/>
    </source>
</evidence>
<dbReference type="GO" id="GO:0030983">
    <property type="term" value="F:mismatched DNA binding"/>
    <property type="evidence" value="ECO:0007669"/>
    <property type="project" value="InterPro"/>
</dbReference>
<gene>
    <name evidence="8" type="primary">MLH1</name>
    <name evidence="8" type="ORF">GWK47_049314</name>
</gene>
<dbReference type="Gene3D" id="3.30.230.10">
    <property type="match status" value="1"/>
</dbReference>
<evidence type="ECO:0000256" key="2">
    <source>
        <dbReference type="ARBA" id="ARBA00006082"/>
    </source>
</evidence>
<dbReference type="SUPFAM" id="SSF54211">
    <property type="entry name" value="Ribosomal protein S5 domain 2-like"/>
    <property type="match status" value="1"/>
</dbReference>
<dbReference type="SUPFAM" id="SSF55874">
    <property type="entry name" value="ATPase domain of HSP90 chaperone/DNA topoisomerase II/histidine kinase"/>
    <property type="match status" value="1"/>
</dbReference>
<reference evidence="8" key="1">
    <citation type="submission" date="2020-07" db="EMBL/GenBank/DDBJ databases">
        <title>The High-quality genome of the commercially important snow crab, Chionoecetes opilio.</title>
        <authorList>
            <person name="Jeong J.-H."/>
            <person name="Ryu S."/>
        </authorList>
    </citation>
    <scope>NUCLEOTIDE SEQUENCE</scope>
    <source>
        <strain evidence="8">MADBK_172401_WGS</strain>
        <tissue evidence="8">Digestive gland</tissue>
    </source>
</reference>
<feature type="region of interest" description="Disordered" evidence="6">
    <location>
        <begin position="281"/>
        <end position="320"/>
    </location>
</feature>
<evidence type="ECO:0000256" key="1">
    <source>
        <dbReference type="ARBA" id="ARBA00004123"/>
    </source>
</evidence>
<dbReference type="EMBL" id="JACEEZ010013555">
    <property type="protein sequence ID" value="KAG0720034.1"/>
    <property type="molecule type" value="Genomic_DNA"/>
</dbReference>
<dbReference type="PANTHER" id="PTHR10073">
    <property type="entry name" value="DNA MISMATCH REPAIR PROTEIN MLH, PMS, MUTL"/>
    <property type="match status" value="1"/>
</dbReference>
<dbReference type="InterPro" id="IPR032189">
    <property type="entry name" value="Mlh1_C"/>
</dbReference>
<evidence type="ECO:0000256" key="3">
    <source>
        <dbReference type="ARBA" id="ARBA00022763"/>
    </source>
</evidence>
<dbReference type="SMART" id="SM01340">
    <property type="entry name" value="DNA_mis_repair"/>
    <property type="match status" value="1"/>
</dbReference>
<dbReference type="FunFam" id="3.30.230.10:FF:000014">
    <property type="entry name" value="DNA mismatch repair protein Mlh1"/>
    <property type="match status" value="1"/>
</dbReference>
<dbReference type="Gene3D" id="3.30.565.10">
    <property type="entry name" value="Histidine kinase-like ATPase, C-terminal domain"/>
    <property type="match status" value="1"/>
</dbReference>
<dbReference type="InterPro" id="IPR014721">
    <property type="entry name" value="Ribsml_uS5_D2-typ_fold_subgr"/>
</dbReference>
<dbReference type="PANTHER" id="PTHR10073:SF12">
    <property type="entry name" value="DNA MISMATCH REPAIR PROTEIN MLH1"/>
    <property type="match status" value="1"/>
</dbReference>